<sequence>MRSFAWTVLLPLTVAILGLGAIVTWMVAVPTPPLERRVPGLDRPVRSIRQKSEKRELSGTLVTLEGKPSSVPGEWPRFRGPNLDAIWEDPSVTLARSWPPEGPRRIWSIEVGEGFAAAAIKDGRVYIIDYDRDKEEDVVRCLSLDDGRDIWQFRYHNTVKRNHGMSRTIPTVTDKYVVTIGPKCHVACLDRLTGKNYWLIDMAERWGATVPPWYTGQCPLVENDRVILAPGGPQALMVAVDAATGKELWRTPNPRDWKMTHSSIMPVVFQGIRMYVYCATGGVVAVRADDGTILWDTSEWKISLATVPSPLALPDDRIFFCGGYDSGALLMRLKKEGDRIIPAVESQLPPQQFGSTQQTPVLYKGFIYGVREKDKQMVCLDLNGNQRWASGPQYRFGLGPYMIANGLLLALDDDGRLTMAEATPEAFRPLAQARVLEGHDCWGPMAIVKGRLIVRSSTEMVCLDLTAN</sequence>
<dbReference type="PANTHER" id="PTHR34512:SF30">
    <property type="entry name" value="OUTER MEMBRANE PROTEIN ASSEMBLY FACTOR BAMB"/>
    <property type="match status" value="1"/>
</dbReference>
<dbReference type="InterPro" id="IPR018391">
    <property type="entry name" value="PQQ_b-propeller_rpt"/>
</dbReference>
<dbReference type="InterPro" id="IPR015943">
    <property type="entry name" value="WD40/YVTN_repeat-like_dom_sf"/>
</dbReference>
<dbReference type="RefSeq" id="WP_095415688.1">
    <property type="nucleotide sequence ID" value="NZ_CP018477.1"/>
</dbReference>
<dbReference type="InterPro" id="IPR011047">
    <property type="entry name" value="Quinoprotein_ADH-like_sf"/>
</dbReference>
<keyword evidence="3" id="KW-1185">Reference proteome</keyword>
<proteinExistence type="predicted"/>
<evidence type="ECO:0000259" key="1">
    <source>
        <dbReference type="Pfam" id="PF13360"/>
    </source>
</evidence>
<dbReference type="Proteomes" id="UP000215086">
    <property type="component" value="Chromosome"/>
</dbReference>
<dbReference type="PANTHER" id="PTHR34512">
    <property type="entry name" value="CELL SURFACE PROTEIN"/>
    <property type="match status" value="1"/>
</dbReference>
<accession>A0A286RIB1</accession>
<dbReference type="EMBL" id="CP018477">
    <property type="protein sequence ID" value="ASV75703.1"/>
    <property type="molecule type" value="Genomic_DNA"/>
</dbReference>
<dbReference type="KEGG" id="ttf:THTE_3101"/>
<protein>
    <recommendedName>
        <fullName evidence="1">Pyrrolo-quinoline quinone repeat domain-containing protein</fullName>
    </recommendedName>
</protein>
<gene>
    <name evidence="2" type="ORF">THTE_3101</name>
</gene>
<dbReference type="InterPro" id="IPR002372">
    <property type="entry name" value="PQQ_rpt_dom"/>
</dbReference>
<evidence type="ECO:0000313" key="2">
    <source>
        <dbReference type="EMBL" id="ASV75703.1"/>
    </source>
</evidence>
<reference evidence="2 3" key="1">
    <citation type="journal article" name="Front. Microbiol.">
        <title>Sugar Metabolism of the First Thermophilic Planctomycete Thermogutta terrifontis: Comparative Genomic and Transcriptomic Approaches.</title>
        <authorList>
            <person name="Elcheninov A.G."/>
            <person name="Menzel P."/>
            <person name="Gudbergsdottir S.R."/>
            <person name="Slesarev A.I."/>
            <person name="Kadnikov V.V."/>
            <person name="Krogh A."/>
            <person name="Bonch-Osmolovskaya E.A."/>
            <person name="Peng X."/>
            <person name="Kublanov I.V."/>
        </authorList>
    </citation>
    <scope>NUCLEOTIDE SEQUENCE [LARGE SCALE GENOMIC DNA]</scope>
    <source>
        <strain evidence="2 3">R1</strain>
    </source>
</reference>
<dbReference type="SMART" id="SM00564">
    <property type="entry name" value="PQQ"/>
    <property type="match status" value="3"/>
</dbReference>
<feature type="domain" description="Pyrrolo-quinoline quinone repeat" evidence="1">
    <location>
        <begin position="136"/>
        <end position="388"/>
    </location>
</feature>
<dbReference type="Pfam" id="PF13360">
    <property type="entry name" value="PQQ_2"/>
    <property type="match status" value="1"/>
</dbReference>
<dbReference type="Gene3D" id="2.130.10.10">
    <property type="entry name" value="YVTN repeat-like/Quinoprotein amine dehydrogenase"/>
    <property type="match status" value="1"/>
</dbReference>
<dbReference type="OrthoDB" id="228829at2"/>
<organism evidence="2 3">
    <name type="scientific">Thermogutta terrifontis</name>
    <dbReference type="NCBI Taxonomy" id="1331910"/>
    <lineage>
        <taxon>Bacteria</taxon>
        <taxon>Pseudomonadati</taxon>
        <taxon>Planctomycetota</taxon>
        <taxon>Planctomycetia</taxon>
        <taxon>Pirellulales</taxon>
        <taxon>Thermoguttaceae</taxon>
        <taxon>Thermogutta</taxon>
    </lineage>
</organism>
<name>A0A286RIB1_9BACT</name>
<evidence type="ECO:0000313" key="3">
    <source>
        <dbReference type="Proteomes" id="UP000215086"/>
    </source>
</evidence>
<dbReference type="AlphaFoldDB" id="A0A286RIB1"/>
<dbReference type="SUPFAM" id="SSF50998">
    <property type="entry name" value="Quinoprotein alcohol dehydrogenase-like"/>
    <property type="match status" value="1"/>
</dbReference>